<feature type="domain" description="Beta-ketoacyl-[acyl-carrier-protein] synthase III N-terminal" evidence="4">
    <location>
        <begin position="123"/>
        <end position="180"/>
    </location>
</feature>
<evidence type="ECO:0000313" key="5">
    <source>
        <dbReference type="EMBL" id="MBB5866845.1"/>
    </source>
</evidence>
<dbReference type="Proteomes" id="UP000587527">
    <property type="component" value="Unassembled WGS sequence"/>
</dbReference>
<protein>
    <submittedName>
        <fullName evidence="5">3-oxoacyl-[acyl-carrier-protein] synthase-3</fullName>
        <ecNumber evidence="5">2.3.1.180</ecNumber>
    </submittedName>
</protein>
<organism evidence="5 6">
    <name type="scientific">Allocatelliglobosispora scoriae</name>
    <dbReference type="NCBI Taxonomy" id="643052"/>
    <lineage>
        <taxon>Bacteria</taxon>
        <taxon>Bacillati</taxon>
        <taxon>Actinomycetota</taxon>
        <taxon>Actinomycetes</taxon>
        <taxon>Micromonosporales</taxon>
        <taxon>Micromonosporaceae</taxon>
        <taxon>Allocatelliglobosispora</taxon>
    </lineage>
</organism>
<reference evidence="5 6" key="1">
    <citation type="submission" date="2020-08" db="EMBL/GenBank/DDBJ databases">
        <title>Sequencing the genomes of 1000 actinobacteria strains.</title>
        <authorList>
            <person name="Klenk H.-P."/>
        </authorList>
    </citation>
    <scope>NUCLEOTIDE SEQUENCE [LARGE SCALE GENOMIC DNA]</scope>
    <source>
        <strain evidence="5 6">DSM 45362</strain>
    </source>
</reference>
<evidence type="ECO:0000259" key="4">
    <source>
        <dbReference type="Pfam" id="PF08545"/>
    </source>
</evidence>
<dbReference type="InterPro" id="IPR016039">
    <property type="entry name" value="Thiolase-like"/>
</dbReference>
<dbReference type="AlphaFoldDB" id="A0A841BGS9"/>
<dbReference type="PANTHER" id="PTHR34069:SF2">
    <property type="entry name" value="BETA-KETOACYL-[ACYL-CARRIER-PROTEIN] SYNTHASE III"/>
    <property type="match status" value="1"/>
</dbReference>
<dbReference type="EC" id="2.3.1.180" evidence="5"/>
<dbReference type="SUPFAM" id="SSF53901">
    <property type="entry name" value="Thiolase-like"/>
    <property type="match status" value="1"/>
</dbReference>
<dbReference type="EMBL" id="JACHMN010000001">
    <property type="protein sequence ID" value="MBB5866845.1"/>
    <property type="molecule type" value="Genomic_DNA"/>
</dbReference>
<keyword evidence="1 5" id="KW-0808">Transferase</keyword>
<dbReference type="PANTHER" id="PTHR34069">
    <property type="entry name" value="3-OXOACYL-[ACYL-CARRIER-PROTEIN] SYNTHASE 3"/>
    <property type="match status" value="1"/>
</dbReference>
<evidence type="ECO:0000259" key="3">
    <source>
        <dbReference type="Pfam" id="PF08541"/>
    </source>
</evidence>
<comment type="caution">
    <text evidence="5">The sequence shown here is derived from an EMBL/GenBank/DDBJ whole genome shotgun (WGS) entry which is preliminary data.</text>
</comment>
<dbReference type="Gene3D" id="3.40.47.10">
    <property type="match status" value="1"/>
</dbReference>
<feature type="domain" description="Beta-ketoacyl-[acyl-carrier-protein] synthase III C-terminal" evidence="3">
    <location>
        <begin position="252"/>
        <end position="334"/>
    </location>
</feature>
<evidence type="ECO:0000256" key="2">
    <source>
        <dbReference type="ARBA" id="ARBA00023315"/>
    </source>
</evidence>
<dbReference type="Pfam" id="PF08545">
    <property type="entry name" value="ACP_syn_III"/>
    <property type="match status" value="1"/>
</dbReference>
<dbReference type="InterPro" id="IPR013747">
    <property type="entry name" value="ACP_syn_III_C"/>
</dbReference>
<dbReference type="GO" id="GO:0004315">
    <property type="term" value="F:3-oxoacyl-[acyl-carrier-protein] synthase activity"/>
    <property type="evidence" value="ECO:0007669"/>
    <property type="project" value="InterPro"/>
</dbReference>
<keyword evidence="2 5" id="KW-0012">Acyltransferase</keyword>
<gene>
    <name evidence="5" type="ORF">F4553_000224</name>
</gene>
<name>A0A841BGS9_9ACTN</name>
<dbReference type="RefSeq" id="WP_184830946.1">
    <property type="nucleotide sequence ID" value="NZ_JACHMN010000001.1"/>
</dbReference>
<dbReference type="InterPro" id="IPR013751">
    <property type="entry name" value="ACP_syn_III_N"/>
</dbReference>
<keyword evidence="6" id="KW-1185">Reference proteome</keyword>
<proteinExistence type="predicted"/>
<evidence type="ECO:0000313" key="6">
    <source>
        <dbReference type="Proteomes" id="UP000587527"/>
    </source>
</evidence>
<evidence type="ECO:0000256" key="1">
    <source>
        <dbReference type="ARBA" id="ARBA00022679"/>
    </source>
</evidence>
<dbReference type="Pfam" id="PF08541">
    <property type="entry name" value="ACP_syn_III_C"/>
    <property type="match status" value="1"/>
</dbReference>
<accession>A0A841BGS9</accession>
<sequence>MTAAGVGIVAMGYALPATELTIGDEDYRRLDRRPNADGRVEVDLFVGEQRRRVLADGEAVETLMVDAARQAMLGAGLEAAGVDRLYGYASAARYQTPNSLYRIHRELGLPRRTLVVPINCEYSNFLVGVVNAVEAVRAGSAGHALVVTGSNWSRHLDYSRGYATAVSDAAGAAVIGPSEHLVLVDVATRTYSDHYETMTMSVRPRTADGWSGLPIGPDGLPMPTYDMHPENGVVFLRDIAWDGFPDLVKELLDRHGLTGADIDLITHQASRSLLDHWREAIGPAQHLETLAEFGNMTNASYPVNLAHHRDRITADHVVVVAMGTGCHMTAILLRS</sequence>
<dbReference type="GO" id="GO:0044550">
    <property type="term" value="P:secondary metabolite biosynthetic process"/>
    <property type="evidence" value="ECO:0007669"/>
    <property type="project" value="TreeGrafter"/>
</dbReference>
<dbReference type="GO" id="GO:0033818">
    <property type="term" value="F:beta-ketoacyl-acyl-carrier-protein synthase III activity"/>
    <property type="evidence" value="ECO:0007669"/>
    <property type="project" value="UniProtKB-EC"/>
</dbReference>
<dbReference type="GO" id="GO:0006633">
    <property type="term" value="P:fatty acid biosynthetic process"/>
    <property type="evidence" value="ECO:0007669"/>
    <property type="project" value="InterPro"/>
</dbReference>